<accession>A0AAD9VD94</accession>
<reference evidence="2" key="2">
    <citation type="journal article" date="2023" name="Science">
        <title>Genomic signatures of disease resistance in endangered staghorn corals.</title>
        <authorList>
            <person name="Vollmer S.V."/>
            <person name="Selwyn J.D."/>
            <person name="Despard B.A."/>
            <person name="Roesel C.L."/>
        </authorList>
    </citation>
    <scope>NUCLEOTIDE SEQUENCE</scope>
    <source>
        <strain evidence="2">K2</strain>
    </source>
</reference>
<feature type="region of interest" description="Disordered" evidence="1">
    <location>
        <begin position="42"/>
        <end position="62"/>
    </location>
</feature>
<gene>
    <name evidence="2" type="ORF">P5673_005005</name>
</gene>
<reference evidence="2" key="1">
    <citation type="journal article" date="2023" name="G3 (Bethesda)">
        <title>Whole genome assembly and annotation of the endangered Caribbean coral Acropora cervicornis.</title>
        <authorList>
            <person name="Selwyn J.D."/>
            <person name="Vollmer S.V."/>
        </authorList>
    </citation>
    <scope>NUCLEOTIDE SEQUENCE</scope>
    <source>
        <strain evidence="2">K2</strain>
    </source>
</reference>
<name>A0AAD9VD94_ACRCE</name>
<protein>
    <submittedName>
        <fullName evidence="2">Uncharacterized protein</fullName>
    </submittedName>
</protein>
<feature type="compositionally biased region" description="Basic and acidic residues" evidence="1">
    <location>
        <begin position="42"/>
        <end position="55"/>
    </location>
</feature>
<sequence>MVTDVQFETMGVAVGQVATVRAKLSEESTNLDSKVKREERIKETVGQIRRNESKGKKSNPTK</sequence>
<evidence type="ECO:0000313" key="3">
    <source>
        <dbReference type="Proteomes" id="UP001249851"/>
    </source>
</evidence>
<dbReference type="Proteomes" id="UP001249851">
    <property type="component" value="Unassembled WGS sequence"/>
</dbReference>
<organism evidence="2 3">
    <name type="scientific">Acropora cervicornis</name>
    <name type="common">Staghorn coral</name>
    <dbReference type="NCBI Taxonomy" id="6130"/>
    <lineage>
        <taxon>Eukaryota</taxon>
        <taxon>Metazoa</taxon>
        <taxon>Cnidaria</taxon>
        <taxon>Anthozoa</taxon>
        <taxon>Hexacorallia</taxon>
        <taxon>Scleractinia</taxon>
        <taxon>Astrocoeniina</taxon>
        <taxon>Acroporidae</taxon>
        <taxon>Acropora</taxon>
    </lineage>
</organism>
<dbReference type="AlphaFoldDB" id="A0AAD9VD94"/>
<dbReference type="EMBL" id="JARQWQ010000008">
    <property type="protein sequence ID" value="KAK2570226.1"/>
    <property type="molecule type" value="Genomic_DNA"/>
</dbReference>
<evidence type="ECO:0000256" key="1">
    <source>
        <dbReference type="SAM" id="MobiDB-lite"/>
    </source>
</evidence>
<comment type="caution">
    <text evidence="2">The sequence shown here is derived from an EMBL/GenBank/DDBJ whole genome shotgun (WGS) entry which is preliminary data.</text>
</comment>
<proteinExistence type="predicted"/>
<keyword evidence="3" id="KW-1185">Reference proteome</keyword>
<evidence type="ECO:0000313" key="2">
    <source>
        <dbReference type="EMBL" id="KAK2570226.1"/>
    </source>
</evidence>